<name>A0AAD9N241_9ANNE</name>
<feature type="region of interest" description="Disordered" evidence="1">
    <location>
        <begin position="305"/>
        <end position="335"/>
    </location>
</feature>
<evidence type="ECO:0000313" key="3">
    <source>
        <dbReference type="Proteomes" id="UP001208570"/>
    </source>
</evidence>
<feature type="region of interest" description="Disordered" evidence="1">
    <location>
        <begin position="1"/>
        <end position="249"/>
    </location>
</feature>
<evidence type="ECO:0000313" key="2">
    <source>
        <dbReference type="EMBL" id="KAK2151419.1"/>
    </source>
</evidence>
<feature type="compositionally biased region" description="Acidic residues" evidence="1">
    <location>
        <begin position="326"/>
        <end position="335"/>
    </location>
</feature>
<organism evidence="2 3">
    <name type="scientific">Paralvinella palmiformis</name>
    <dbReference type="NCBI Taxonomy" id="53620"/>
    <lineage>
        <taxon>Eukaryota</taxon>
        <taxon>Metazoa</taxon>
        <taxon>Spiralia</taxon>
        <taxon>Lophotrochozoa</taxon>
        <taxon>Annelida</taxon>
        <taxon>Polychaeta</taxon>
        <taxon>Sedentaria</taxon>
        <taxon>Canalipalpata</taxon>
        <taxon>Terebellida</taxon>
        <taxon>Terebelliformia</taxon>
        <taxon>Alvinellidae</taxon>
        <taxon>Paralvinella</taxon>
    </lineage>
</organism>
<dbReference type="PROSITE" id="PS00018">
    <property type="entry name" value="EF_HAND_1"/>
    <property type="match status" value="1"/>
</dbReference>
<feature type="compositionally biased region" description="Basic and acidic residues" evidence="1">
    <location>
        <begin position="51"/>
        <end position="63"/>
    </location>
</feature>
<comment type="caution">
    <text evidence="2">The sequence shown here is derived from an EMBL/GenBank/DDBJ whole genome shotgun (WGS) entry which is preliminary data.</text>
</comment>
<evidence type="ECO:0000256" key="1">
    <source>
        <dbReference type="SAM" id="MobiDB-lite"/>
    </source>
</evidence>
<reference evidence="2" key="1">
    <citation type="journal article" date="2023" name="Mol. Biol. Evol.">
        <title>Third-Generation Sequencing Reveals the Adaptive Role of the Epigenome in Three Deep-Sea Polychaetes.</title>
        <authorList>
            <person name="Perez M."/>
            <person name="Aroh O."/>
            <person name="Sun Y."/>
            <person name="Lan Y."/>
            <person name="Juniper S.K."/>
            <person name="Young C.R."/>
            <person name="Angers B."/>
            <person name="Qian P.Y."/>
        </authorList>
    </citation>
    <scope>NUCLEOTIDE SEQUENCE</scope>
    <source>
        <strain evidence="2">P08H-3</strain>
    </source>
</reference>
<gene>
    <name evidence="2" type="ORF">LSH36_364g05037</name>
</gene>
<accession>A0AAD9N241</accession>
<keyword evidence="3" id="KW-1185">Reference proteome</keyword>
<feature type="compositionally biased region" description="Polar residues" evidence="1">
    <location>
        <begin position="65"/>
        <end position="79"/>
    </location>
</feature>
<protein>
    <submittedName>
        <fullName evidence="2">Uncharacterized protein</fullName>
    </submittedName>
</protein>
<proteinExistence type="predicted"/>
<dbReference type="AlphaFoldDB" id="A0AAD9N241"/>
<dbReference type="EMBL" id="JAODUP010000364">
    <property type="protein sequence ID" value="KAK2151419.1"/>
    <property type="molecule type" value="Genomic_DNA"/>
</dbReference>
<feature type="compositionally biased region" description="Basic and acidic residues" evidence="1">
    <location>
        <begin position="154"/>
        <end position="170"/>
    </location>
</feature>
<feature type="compositionally biased region" description="Basic and acidic residues" evidence="1">
    <location>
        <begin position="316"/>
        <end position="325"/>
    </location>
</feature>
<dbReference type="Proteomes" id="UP001208570">
    <property type="component" value="Unassembled WGS sequence"/>
</dbReference>
<dbReference type="InterPro" id="IPR018247">
    <property type="entry name" value="EF_Hand_1_Ca_BS"/>
</dbReference>
<sequence length="335" mass="36704">MYKNSAKGSYSAVPMEATITSEKQKEIKPVMFNTTTQTDDPMNAPFLGDSALEKKSSPPERRSSLPSQLNRPNRRTASNDLPRPRLTAISATPDMDANRRQPNVAVINAVVESDPEQHSKRSSPSQSSKTESAHGHLDQHPGSARVPSADDTDLGSKDDLSLDIDLRSDYDNQPPSDMEVNLESEADVRGLDASGDELDDGSGPPMTGLGRMMAAPPDPDSSDSDSDETGSSIGEERALFQQLQTNPRVRALQEDASLSDRDSTGNLSWDEFQHQPSFTVDPRQYAFNPYALDNDIMSNRYFPDAGRHLHSSQGKGLDEYDHELPYDPDPDATVV</sequence>